<keyword evidence="2" id="KW-1185">Reference proteome</keyword>
<comment type="caution">
    <text evidence="1">The sequence shown here is derived from an EMBL/GenBank/DDBJ whole genome shotgun (WGS) entry which is preliminary data.</text>
</comment>
<accession>A0A372JHR6</accession>
<proteinExistence type="predicted"/>
<dbReference type="EMBL" id="QURH01000338">
    <property type="protein sequence ID" value="RFU39439.1"/>
    <property type="molecule type" value="Genomic_DNA"/>
</dbReference>
<organism evidence="1 2">
    <name type="scientific">Actinomadura logoneensis</name>
    <dbReference type="NCBI Taxonomy" id="2293572"/>
    <lineage>
        <taxon>Bacteria</taxon>
        <taxon>Bacillati</taxon>
        <taxon>Actinomycetota</taxon>
        <taxon>Actinomycetes</taxon>
        <taxon>Streptosporangiales</taxon>
        <taxon>Thermomonosporaceae</taxon>
        <taxon>Actinomadura</taxon>
    </lineage>
</organism>
<dbReference type="OrthoDB" id="3481590at2"/>
<gene>
    <name evidence="1" type="ORF">DZF91_22480</name>
</gene>
<protein>
    <submittedName>
        <fullName evidence="1">Uncharacterized protein</fullName>
    </submittedName>
</protein>
<dbReference type="AlphaFoldDB" id="A0A372JHR6"/>
<reference evidence="1 2" key="1">
    <citation type="submission" date="2018-08" db="EMBL/GenBank/DDBJ databases">
        <title>Actinomadura jelena sp. nov., a novel Actinomycete isolated from soil in Chad.</title>
        <authorList>
            <person name="Shi L."/>
        </authorList>
    </citation>
    <scope>NUCLEOTIDE SEQUENCE [LARGE SCALE GENOMIC DNA]</scope>
    <source>
        <strain evidence="1 2">NEAU-G17</strain>
    </source>
</reference>
<dbReference type="RefSeq" id="WP_117359433.1">
    <property type="nucleotide sequence ID" value="NZ_QURH01000338.1"/>
</dbReference>
<sequence>MTSAAVHHQTSERVRSAMTAAMRADPGRLATAAAHLDAADVSEAAFVRESRSLVLGLAAALTTVLRIHRPGEDPYGAAMCIGCGTPDCRTVRAVAEVLAAYQVRPIVLDRAEAWRRADAWFARQAGARIAVTVEEFDGGFVARGADQGNVLVLDLHTAALTVWPPLPTGELAARYDHYRTGRAHSSWA</sequence>
<dbReference type="Proteomes" id="UP000261811">
    <property type="component" value="Unassembled WGS sequence"/>
</dbReference>
<name>A0A372JHR6_9ACTN</name>
<evidence type="ECO:0000313" key="1">
    <source>
        <dbReference type="EMBL" id="RFU39439.1"/>
    </source>
</evidence>
<evidence type="ECO:0000313" key="2">
    <source>
        <dbReference type="Proteomes" id="UP000261811"/>
    </source>
</evidence>